<feature type="domain" description="Amidohydrolase-related" evidence="1">
    <location>
        <begin position="259"/>
        <end position="358"/>
    </location>
</feature>
<sequence length="362" mass="40235">MTATAILNANVYDHETGKFFKGSVLIEKEKIKAVTAAENGFDGCSKIDAEGCFLTPGFIDTCSQIGLKETGLRWEGDDSFEPMGEETHRLQVIDGIYPFDPSFHEAVSNGVTAAHVVSSPGSVTGARTAVIHTWGITVDQMVLRKHLGYSFSLGDIPKRTFWEGTKTPLTRMGIARQIRNVLKNLKKNCNLAETSVFFRCHRADDILTAFRIAREFDIPFHIIHGTEYAKVKDELPAGGISVIAGPCFQPMDREELRNLDYTMYRTLFDNNVPFTFATDHPTSFVRHLHLEGVLALKAGVPEKTVLNSLTSDAARLLKIDHLTGKIQRGLYADLVLWSQHPLDLTARAVRTFIKGKQVYHAG</sequence>
<proteinExistence type="predicted"/>
<evidence type="ECO:0000313" key="2">
    <source>
        <dbReference type="EMBL" id="REJ27795.1"/>
    </source>
</evidence>
<dbReference type="InterPro" id="IPR011059">
    <property type="entry name" value="Metal-dep_hydrolase_composite"/>
</dbReference>
<dbReference type="Pfam" id="PF01979">
    <property type="entry name" value="Amidohydro_1"/>
    <property type="match status" value="1"/>
</dbReference>
<evidence type="ECO:0000259" key="1">
    <source>
        <dbReference type="Pfam" id="PF01979"/>
    </source>
</evidence>
<dbReference type="PANTHER" id="PTHR43135">
    <property type="entry name" value="ALPHA-D-RIBOSE 1-METHYLPHOSPHONATE 5-TRIPHOSPHATE DIPHOSPHATASE"/>
    <property type="match status" value="1"/>
</dbReference>
<comment type="caution">
    <text evidence="2">The sequence shown here is derived from an EMBL/GenBank/DDBJ whole genome shotgun (WGS) entry which is preliminary data.</text>
</comment>
<name>A0A3E0K3B5_9BACI</name>
<dbReference type="Proteomes" id="UP000257014">
    <property type="component" value="Unassembled WGS sequence"/>
</dbReference>
<dbReference type="AlphaFoldDB" id="A0A3E0K3B5"/>
<dbReference type="Gene3D" id="3.20.20.140">
    <property type="entry name" value="Metal-dependent hydrolases"/>
    <property type="match status" value="1"/>
</dbReference>
<dbReference type="InterPro" id="IPR051781">
    <property type="entry name" value="Metallo-dep_Hydrolase"/>
</dbReference>
<protein>
    <recommendedName>
        <fullName evidence="1">Amidohydrolase-related domain-containing protein</fullName>
    </recommendedName>
</protein>
<organism evidence="2 3">
    <name type="scientific">Caldibacillus debilis</name>
    <dbReference type="NCBI Taxonomy" id="301148"/>
    <lineage>
        <taxon>Bacteria</taxon>
        <taxon>Bacillati</taxon>
        <taxon>Bacillota</taxon>
        <taxon>Bacilli</taxon>
        <taxon>Bacillales</taxon>
        <taxon>Bacillaceae</taxon>
        <taxon>Caldibacillus</taxon>
    </lineage>
</organism>
<dbReference type="RefSeq" id="WP_276643844.1">
    <property type="nucleotide sequence ID" value="NZ_QEWE01000019.1"/>
</dbReference>
<reference evidence="2 3" key="1">
    <citation type="submission" date="2018-03" db="EMBL/GenBank/DDBJ databases">
        <authorList>
            <person name="Keele B.F."/>
        </authorList>
    </citation>
    <scope>NUCLEOTIDE SEQUENCE [LARGE SCALE GENOMIC DNA]</scope>
    <source>
        <strain evidence="2">ZCTH4_d</strain>
    </source>
</reference>
<evidence type="ECO:0000313" key="3">
    <source>
        <dbReference type="Proteomes" id="UP000257014"/>
    </source>
</evidence>
<dbReference type="EMBL" id="QEWE01000019">
    <property type="protein sequence ID" value="REJ27795.1"/>
    <property type="molecule type" value="Genomic_DNA"/>
</dbReference>
<accession>A0A3E0K3B5</accession>
<dbReference type="Gene3D" id="2.30.40.10">
    <property type="entry name" value="Urease, subunit C, domain 1"/>
    <property type="match status" value="1"/>
</dbReference>
<gene>
    <name evidence="2" type="ORF">C6P37_10040</name>
</gene>
<dbReference type="InterPro" id="IPR032466">
    <property type="entry name" value="Metal_Hydrolase"/>
</dbReference>
<dbReference type="GO" id="GO:0016810">
    <property type="term" value="F:hydrolase activity, acting on carbon-nitrogen (but not peptide) bonds"/>
    <property type="evidence" value="ECO:0007669"/>
    <property type="project" value="InterPro"/>
</dbReference>
<dbReference type="SUPFAM" id="SSF51556">
    <property type="entry name" value="Metallo-dependent hydrolases"/>
    <property type="match status" value="1"/>
</dbReference>
<dbReference type="InterPro" id="IPR006680">
    <property type="entry name" value="Amidohydro-rel"/>
</dbReference>
<dbReference type="SUPFAM" id="SSF51338">
    <property type="entry name" value="Composite domain of metallo-dependent hydrolases"/>
    <property type="match status" value="1"/>
</dbReference>
<dbReference type="PANTHER" id="PTHR43135:SF3">
    <property type="entry name" value="ALPHA-D-RIBOSE 1-METHYLPHOSPHONATE 5-TRIPHOSPHATE DIPHOSPHATASE"/>
    <property type="match status" value="1"/>
</dbReference>